<sequence length="172" mass="19874">YGVFPVRDPDGYQIIFHRLQEFDPRKFVLAKCVKLLCVAAEACTFIEGTIPGYIFLFDTKGIRLGHLMRLPFSQLKKLFIYTQDGIPVRLKAIHILNAIPLIDKLMFILRPFMKKKLLKMIHFHSGDYGEIHRYIPKSCLPCDFGGDLTSCESLHGNKLFYLKLLLHLTCQD</sequence>
<dbReference type="CDD" id="cd00170">
    <property type="entry name" value="SEC14"/>
    <property type="match status" value="1"/>
</dbReference>
<proteinExistence type="predicted"/>
<dbReference type="InterPro" id="IPR001251">
    <property type="entry name" value="CRAL-TRIO_dom"/>
</dbReference>
<comment type="caution">
    <text evidence="2">The sequence shown here is derived from an EMBL/GenBank/DDBJ whole genome shotgun (WGS) entry which is preliminary data.</text>
</comment>
<dbReference type="AlphaFoldDB" id="A0ABD0YIV2"/>
<dbReference type="EMBL" id="JBFDAA010000007">
    <property type="protein sequence ID" value="KAL1130519.1"/>
    <property type="molecule type" value="Genomic_DNA"/>
</dbReference>
<reference evidence="2 3" key="1">
    <citation type="submission" date="2024-07" db="EMBL/GenBank/DDBJ databases">
        <title>Chromosome-level genome assembly of the water stick insect Ranatra chinensis (Heteroptera: Nepidae).</title>
        <authorList>
            <person name="Liu X."/>
        </authorList>
    </citation>
    <scope>NUCLEOTIDE SEQUENCE [LARGE SCALE GENOMIC DNA]</scope>
    <source>
        <strain evidence="2">Cailab_2021Rc</strain>
        <tissue evidence="2">Muscle</tissue>
    </source>
</reference>
<evidence type="ECO:0000259" key="1">
    <source>
        <dbReference type="PROSITE" id="PS50191"/>
    </source>
</evidence>
<dbReference type="PRINTS" id="PR00180">
    <property type="entry name" value="CRETINALDHBP"/>
</dbReference>
<dbReference type="Gene3D" id="3.40.525.10">
    <property type="entry name" value="CRAL-TRIO lipid binding domain"/>
    <property type="match status" value="1"/>
</dbReference>
<dbReference type="PANTHER" id="PTHR10174">
    <property type="entry name" value="ALPHA-TOCOPHEROL TRANSFER PROTEIN-RELATED"/>
    <property type="match status" value="1"/>
</dbReference>
<evidence type="ECO:0000313" key="2">
    <source>
        <dbReference type="EMBL" id="KAL1130519.1"/>
    </source>
</evidence>
<evidence type="ECO:0000313" key="3">
    <source>
        <dbReference type="Proteomes" id="UP001558652"/>
    </source>
</evidence>
<dbReference type="PANTHER" id="PTHR10174:SF213">
    <property type="entry name" value="CRAL-TRIO DOMAIN-CONTAINING PROTEIN"/>
    <property type="match status" value="1"/>
</dbReference>
<name>A0ABD0YIV2_9HEMI</name>
<feature type="domain" description="CRAL-TRIO" evidence="1">
    <location>
        <begin position="1"/>
        <end position="152"/>
    </location>
</feature>
<organism evidence="2 3">
    <name type="scientific">Ranatra chinensis</name>
    <dbReference type="NCBI Taxonomy" id="642074"/>
    <lineage>
        <taxon>Eukaryota</taxon>
        <taxon>Metazoa</taxon>
        <taxon>Ecdysozoa</taxon>
        <taxon>Arthropoda</taxon>
        <taxon>Hexapoda</taxon>
        <taxon>Insecta</taxon>
        <taxon>Pterygota</taxon>
        <taxon>Neoptera</taxon>
        <taxon>Paraneoptera</taxon>
        <taxon>Hemiptera</taxon>
        <taxon>Heteroptera</taxon>
        <taxon>Panheteroptera</taxon>
        <taxon>Nepomorpha</taxon>
        <taxon>Nepidae</taxon>
        <taxon>Ranatrinae</taxon>
        <taxon>Ranatra</taxon>
    </lineage>
</organism>
<accession>A0ABD0YIV2</accession>
<dbReference type="SUPFAM" id="SSF52087">
    <property type="entry name" value="CRAL/TRIO domain"/>
    <property type="match status" value="1"/>
</dbReference>
<dbReference type="InterPro" id="IPR036865">
    <property type="entry name" value="CRAL-TRIO_dom_sf"/>
</dbReference>
<dbReference type="PROSITE" id="PS50191">
    <property type="entry name" value="CRAL_TRIO"/>
    <property type="match status" value="1"/>
</dbReference>
<protein>
    <recommendedName>
        <fullName evidence="1">CRAL-TRIO domain-containing protein</fullName>
    </recommendedName>
</protein>
<dbReference type="Pfam" id="PF00650">
    <property type="entry name" value="CRAL_TRIO"/>
    <property type="match status" value="1"/>
</dbReference>
<gene>
    <name evidence="2" type="ORF">AAG570_011765</name>
</gene>
<dbReference type="Proteomes" id="UP001558652">
    <property type="component" value="Unassembled WGS sequence"/>
</dbReference>
<feature type="non-terminal residue" evidence="2">
    <location>
        <position position="1"/>
    </location>
</feature>
<keyword evidence="3" id="KW-1185">Reference proteome</keyword>